<keyword evidence="2" id="KW-1185">Reference proteome</keyword>
<protein>
    <submittedName>
        <fullName evidence="1 3">Uncharacterized protein</fullName>
    </submittedName>
</protein>
<organism evidence="3">
    <name type="scientific">Soboliphyme baturini</name>
    <dbReference type="NCBI Taxonomy" id="241478"/>
    <lineage>
        <taxon>Eukaryota</taxon>
        <taxon>Metazoa</taxon>
        <taxon>Ecdysozoa</taxon>
        <taxon>Nematoda</taxon>
        <taxon>Enoplea</taxon>
        <taxon>Dorylaimia</taxon>
        <taxon>Dioctophymatida</taxon>
        <taxon>Dioctophymatoidea</taxon>
        <taxon>Soboliphymatidae</taxon>
        <taxon>Soboliphyme</taxon>
    </lineage>
</organism>
<accession>A0A183IJ65</accession>
<name>A0A183IJ65_9BILA</name>
<reference evidence="3" key="1">
    <citation type="submission" date="2016-06" db="UniProtKB">
        <authorList>
            <consortium name="WormBaseParasite"/>
        </authorList>
    </citation>
    <scope>IDENTIFICATION</scope>
</reference>
<proteinExistence type="predicted"/>
<dbReference type="AlphaFoldDB" id="A0A183IJ65"/>
<gene>
    <name evidence="1" type="ORF">SBAD_LOCUS3661</name>
</gene>
<evidence type="ECO:0000313" key="3">
    <source>
        <dbReference type="WBParaSite" id="SBAD_0000382501-mRNA-1"/>
    </source>
</evidence>
<dbReference type="OrthoDB" id="1933107at2759"/>
<dbReference type="Proteomes" id="UP000270296">
    <property type="component" value="Unassembled WGS sequence"/>
</dbReference>
<evidence type="ECO:0000313" key="1">
    <source>
        <dbReference type="EMBL" id="VDP01962.1"/>
    </source>
</evidence>
<evidence type="ECO:0000313" key="2">
    <source>
        <dbReference type="Proteomes" id="UP000270296"/>
    </source>
</evidence>
<dbReference type="EMBL" id="UZAM01007876">
    <property type="protein sequence ID" value="VDP01962.1"/>
    <property type="molecule type" value="Genomic_DNA"/>
</dbReference>
<sequence length="186" mass="20668">MGALPWKGLRDAQEVRLSAAEYIKRKLPLILRAFNEAESFVKSELGDLSSQSLHTLLLYIRSQKSENLEALKQSFRKSLRRAFLVTKAPIAFLPLLRPSRDLIICDALSDNETVMDSAKKATIPLAQQIREIGYGFCVDAEACRRTLTSLGIAEITPSALAQVLCMMLRTNGFTLEGTSMAEVSEF</sequence>
<dbReference type="WBParaSite" id="SBAD_0000382501-mRNA-1">
    <property type="protein sequence ID" value="SBAD_0000382501-mRNA-1"/>
    <property type="gene ID" value="SBAD_0000382501"/>
</dbReference>
<reference evidence="1 2" key="2">
    <citation type="submission" date="2018-11" db="EMBL/GenBank/DDBJ databases">
        <authorList>
            <consortium name="Pathogen Informatics"/>
        </authorList>
    </citation>
    <scope>NUCLEOTIDE SEQUENCE [LARGE SCALE GENOMIC DNA]</scope>
</reference>